<organism evidence="8 9">
    <name type="scientific">Candidatus Thermofonsia Clade 3 bacterium</name>
    <dbReference type="NCBI Taxonomy" id="2364212"/>
    <lineage>
        <taxon>Bacteria</taxon>
        <taxon>Bacillati</taxon>
        <taxon>Chloroflexota</taxon>
        <taxon>Candidatus Thermofontia</taxon>
        <taxon>Candidatus Thermofonsia Clade 3</taxon>
    </lineage>
</organism>
<dbReference type="AlphaFoldDB" id="A0A2M8Q8X4"/>
<evidence type="ECO:0000256" key="1">
    <source>
        <dbReference type="ARBA" id="ARBA00005708"/>
    </source>
</evidence>
<dbReference type="PANTHER" id="PTHR42844:SF10">
    <property type="entry name" value="DIHYDRONEOPTERIN TRIPHOSPHATE 2'-EPIMERASE"/>
    <property type="match status" value="1"/>
</dbReference>
<reference evidence="8 9" key="1">
    <citation type="submission" date="2017-11" db="EMBL/GenBank/DDBJ databases">
        <title>Evolution of Phototrophy in the Chloroflexi Phylum Driven by Horizontal Gene Transfer.</title>
        <authorList>
            <person name="Ward L.M."/>
            <person name="Hemp J."/>
            <person name="Shih P.M."/>
            <person name="Mcglynn S.E."/>
            <person name="Fischer W."/>
        </authorList>
    </citation>
    <scope>NUCLEOTIDE SEQUENCE [LARGE SCALE GENOMIC DNA]</scope>
    <source>
        <strain evidence="8">JP3_7</strain>
    </source>
</reference>
<accession>A0A2M8Q8X4</accession>
<evidence type="ECO:0000256" key="6">
    <source>
        <dbReference type="ARBA" id="ARBA00044306"/>
    </source>
</evidence>
<dbReference type="NCBIfam" id="TIGR00526">
    <property type="entry name" value="folB_dom"/>
    <property type="match status" value="1"/>
</dbReference>
<keyword evidence="2" id="KW-0413">Isomerase</keyword>
<evidence type="ECO:0000256" key="4">
    <source>
        <dbReference type="ARBA" id="ARBA00044039"/>
    </source>
</evidence>
<gene>
    <name evidence="8" type="ORF">CUN48_14965</name>
</gene>
<dbReference type="InterPro" id="IPR043133">
    <property type="entry name" value="GTP-CH-I_C/QueF"/>
</dbReference>
<dbReference type="GO" id="GO:0006760">
    <property type="term" value="P:folic acid-containing compound metabolic process"/>
    <property type="evidence" value="ECO:0007669"/>
    <property type="project" value="InterPro"/>
</dbReference>
<dbReference type="EC" id="5.1.99.7" evidence="4"/>
<proteinExistence type="inferred from homology"/>
<dbReference type="PANTHER" id="PTHR42844">
    <property type="entry name" value="DIHYDRONEOPTERIN ALDOLASE 1-RELATED"/>
    <property type="match status" value="1"/>
</dbReference>
<dbReference type="InterPro" id="IPR006157">
    <property type="entry name" value="FolB_dom"/>
</dbReference>
<comment type="similarity">
    <text evidence="1">Belongs to the DHNA family.</text>
</comment>
<dbReference type="GO" id="GO:0004150">
    <property type="term" value="F:dihydroneopterin aldolase activity"/>
    <property type="evidence" value="ECO:0007669"/>
    <property type="project" value="InterPro"/>
</dbReference>
<evidence type="ECO:0000256" key="5">
    <source>
        <dbReference type="ARBA" id="ARBA00044197"/>
    </source>
</evidence>
<comment type="caution">
    <text evidence="8">The sequence shown here is derived from an EMBL/GenBank/DDBJ whole genome shotgun (WGS) entry which is preliminary data.</text>
</comment>
<evidence type="ECO:0000256" key="3">
    <source>
        <dbReference type="ARBA" id="ARBA00043806"/>
    </source>
</evidence>
<dbReference type="Gene3D" id="3.30.1130.10">
    <property type="match status" value="1"/>
</dbReference>
<dbReference type="InterPro" id="IPR006156">
    <property type="entry name" value="Dihydroneopterin_aldolase"/>
</dbReference>
<dbReference type="SUPFAM" id="SSF55620">
    <property type="entry name" value="Tetrahydrobiopterin biosynthesis enzymes-like"/>
    <property type="match status" value="1"/>
</dbReference>
<evidence type="ECO:0000313" key="8">
    <source>
        <dbReference type="EMBL" id="PJF46210.1"/>
    </source>
</evidence>
<sequence length="64" mass="7075">MPPTSPSLDRIIIKNLLVRGIIGINPDERVNRQDIRVNLTMWADTRAAAASDDIADAVNYRTVA</sequence>
<dbReference type="Pfam" id="PF02152">
    <property type="entry name" value="FolB"/>
    <property type="match status" value="1"/>
</dbReference>
<evidence type="ECO:0000259" key="7">
    <source>
        <dbReference type="Pfam" id="PF02152"/>
    </source>
</evidence>
<comment type="catalytic activity">
    <reaction evidence="3">
        <text>7,8-dihydroneopterin 3'-triphosphate = 7,8-dihydromonapterin 3'-triphosphate</text>
        <dbReference type="Rhea" id="RHEA:28346"/>
        <dbReference type="ChEBI" id="CHEBI:58462"/>
        <dbReference type="ChEBI" id="CHEBI:61186"/>
        <dbReference type="EC" id="5.1.99.7"/>
    </reaction>
</comment>
<evidence type="ECO:0000313" key="9">
    <source>
        <dbReference type="Proteomes" id="UP000230790"/>
    </source>
</evidence>
<protein>
    <recommendedName>
        <fullName evidence="5">Dihydroneopterin triphosphate 2'-epimerase</fullName>
        <ecNumber evidence="4">5.1.99.7</ecNumber>
    </recommendedName>
    <alternativeName>
        <fullName evidence="6">D-erythro-7,8-dihydroneopterin triphosphate epimerase</fullName>
    </alternativeName>
</protein>
<dbReference type="EMBL" id="PGTN01000379">
    <property type="protein sequence ID" value="PJF46210.1"/>
    <property type="molecule type" value="Genomic_DNA"/>
</dbReference>
<dbReference type="Proteomes" id="UP000230790">
    <property type="component" value="Unassembled WGS sequence"/>
</dbReference>
<name>A0A2M8Q8X4_9CHLR</name>
<evidence type="ECO:0000256" key="2">
    <source>
        <dbReference type="ARBA" id="ARBA00023235"/>
    </source>
</evidence>
<feature type="non-terminal residue" evidence="8">
    <location>
        <position position="64"/>
    </location>
</feature>
<feature type="domain" description="Dihydroneopterin aldolase/epimerase" evidence="7">
    <location>
        <begin position="11"/>
        <end position="64"/>
    </location>
</feature>
<dbReference type="GO" id="GO:0005829">
    <property type="term" value="C:cytosol"/>
    <property type="evidence" value="ECO:0007669"/>
    <property type="project" value="TreeGrafter"/>
</dbReference>
<dbReference type="GO" id="GO:0008719">
    <property type="term" value="F:dihydroneopterin triphosphate 2'-epimerase activity"/>
    <property type="evidence" value="ECO:0007669"/>
    <property type="project" value="UniProtKB-EC"/>
</dbReference>